<dbReference type="InterPro" id="IPR046948">
    <property type="entry name" value="ATL20-22-like"/>
</dbReference>
<accession>A0A6V7Q5U8</accession>
<evidence type="ECO:0000256" key="1">
    <source>
        <dbReference type="ARBA" id="ARBA00000900"/>
    </source>
</evidence>
<keyword evidence="12" id="KW-1133">Transmembrane helix</keyword>
<dbReference type="GO" id="GO:0030247">
    <property type="term" value="F:polysaccharide binding"/>
    <property type="evidence" value="ECO:0007669"/>
    <property type="project" value="InterPro"/>
</dbReference>
<evidence type="ECO:0000256" key="10">
    <source>
        <dbReference type="ARBA" id="ARBA00022786"/>
    </source>
</evidence>
<dbReference type="Pfam" id="PF13947">
    <property type="entry name" value="GUB_WAK_bind"/>
    <property type="match status" value="1"/>
</dbReference>
<evidence type="ECO:0000256" key="3">
    <source>
        <dbReference type="ARBA" id="ARBA00004906"/>
    </source>
</evidence>
<dbReference type="AlphaFoldDB" id="A0A6V7Q5U8"/>
<gene>
    <name evidence="17" type="ORF">CB5_LOCUS21456</name>
</gene>
<dbReference type="GO" id="GO:0016020">
    <property type="term" value="C:membrane"/>
    <property type="evidence" value="ECO:0007669"/>
    <property type="project" value="UniProtKB-SubCell"/>
</dbReference>
<evidence type="ECO:0000256" key="15">
    <source>
        <dbReference type="SAM" id="SignalP"/>
    </source>
</evidence>
<dbReference type="GO" id="GO:0008270">
    <property type="term" value="F:zinc ion binding"/>
    <property type="evidence" value="ECO:0007669"/>
    <property type="project" value="UniProtKB-KW"/>
</dbReference>
<evidence type="ECO:0000256" key="11">
    <source>
        <dbReference type="ARBA" id="ARBA00022833"/>
    </source>
</evidence>
<reference evidence="17" key="1">
    <citation type="submission" date="2020-07" db="EMBL/GenBank/DDBJ databases">
        <authorList>
            <person name="Lin J."/>
        </authorList>
    </citation>
    <scope>NUCLEOTIDE SEQUENCE</scope>
</reference>
<comment type="similarity">
    <text evidence="14">Belongs to the RING-type zinc finger family. ATL subfamily.</text>
</comment>
<evidence type="ECO:0000256" key="9">
    <source>
        <dbReference type="ARBA" id="ARBA00022771"/>
    </source>
</evidence>
<feature type="signal peptide" evidence="15">
    <location>
        <begin position="1"/>
        <end position="18"/>
    </location>
</feature>
<dbReference type="EMBL" id="LR862133">
    <property type="protein sequence ID" value="CAD1838245.1"/>
    <property type="molecule type" value="Genomic_DNA"/>
</dbReference>
<dbReference type="InterPro" id="IPR025287">
    <property type="entry name" value="WAK_GUB"/>
</dbReference>
<sequence length="290" mass="31687">MPPRLVAILLALFLLAAGRNIIASGNDDDDDDFFKKCPASPCAEGGLEIRFPYRLASSPSFCGAPGMELSCSGNDAVLALPHAGSFNVTAINYLYREITIKLGGSCLHGLTGNLGFGNLTSSVYPQPPLWDNLDNISLLGCPRKWTPDDDPDAAGPISCLSTASQFVYVVSSFVDFYAASLPSDCRVISNGFTIPFRRMTKSYSNWPTFKERVADLITHGEVTLIWNVSPITGKCVQCEEAEKYCGFSMATNQTFCLHGRNIKLFAGAYLIEIFVSAKYLPLDHMLIRLR</sequence>
<name>A0A6V7Q5U8_ANACO</name>
<keyword evidence="11" id="KW-0862">Zinc</keyword>
<protein>
    <recommendedName>
        <fullName evidence="4">RING-type E3 ubiquitin transferase</fullName>
        <ecNumber evidence="4">2.3.2.27</ecNumber>
    </recommendedName>
</protein>
<keyword evidence="8 15" id="KW-0732">Signal</keyword>
<dbReference type="EC" id="2.3.2.27" evidence="4"/>
<keyword evidence="9" id="KW-0863">Zinc-finger</keyword>
<evidence type="ECO:0000313" key="17">
    <source>
        <dbReference type="EMBL" id="CAD1838245.1"/>
    </source>
</evidence>
<evidence type="ECO:0000256" key="14">
    <source>
        <dbReference type="ARBA" id="ARBA00024209"/>
    </source>
</evidence>
<evidence type="ECO:0000259" key="16">
    <source>
        <dbReference type="Pfam" id="PF13947"/>
    </source>
</evidence>
<keyword evidence="10" id="KW-0833">Ubl conjugation pathway</keyword>
<evidence type="ECO:0000256" key="2">
    <source>
        <dbReference type="ARBA" id="ARBA00004167"/>
    </source>
</evidence>
<dbReference type="PANTHER" id="PTHR46279">
    <property type="entry name" value="RING/U-BOX SUPERFAMILY PROTEIN"/>
    <property type="match status" value="1"/>
</dbReference>
<evidence type="ECO:0000256" key="12">
    <source>
        <dbReference type="ARBA" id="ARBA00022989"/>
    </source>
</evidence>
<dbReference type="PANTHER" id="PTHR46279:SF9">
    <property type="entry name" value="OS01G0116300 PROTEIN"/>
    <property type="match status" value="1"/>
</dbReference>
<keyword evidence="6" id="KW-0812">Transmembrane</keyword>
<evidence type="ECO:0000256" key="8">
    <source>
        <dbReference type="ARBA" id="ARBA00022729"/>
    </source>
</evidence>
<dbReference type="GO" id="GO:0061630">
    <property type="term" value="F:ubiquitin protein ligase activity"/>
    <property type="evidence" value="ECO:0007669"/>
    <property type="project" value="UniProtKB-EC"/>
</dbReference>
<comment type="pathway">
    <text evidence="3">Protein modification; protein ubiquitination.</text>
</comment>
<comment type="catalytic activity">
    <reaction evidence="1">
        <text>S-ubiquitinyl-[E2 ubiquitin-conjugating enzyme]-L-cysteine + [acceptor protein]-L-lysine = [E2 ubiquitin-conjugating enzyme]-L-cysteine + N(6)-ubiquitinyl-[acceptor protein]-L-lysine.</text>
        <dbReference type="EC" id="2.3.2.27"/>
    </reaction>
</comment>
<evidence type="ECO:0000256" key="5">
    <source>
        <dbReference type="ARBA" id="ARBA00022679"/>
    </source>
</evidence>
<comment type="subcellular location">
    <subcellularLocation>
        <location evidence="2">Membrane</location>
        <topology evidence="2">Single-pass membrane protein</topology>
    </subcellularLocation>
</comment>
<keyword evidence="13" id="KW-0472">Membrane</keyword>
<feature type="domain" description="Wall-associated receptor kinase galacturonan-binding" evidence="16">
    <location>
        <begin position="37"/>
        <end position="100"/>
    </location>
</feature>
<organism evidence="17">
    <name type="scientific">Ananas comosus var. bracteatus</name>
    <name type="common">red pineapple</name>
    <dbReference type="NCBI Taxonomy" id="296719"/>
    <lineage>
        <taxon>Eukaryota</taxon>
        <taxon>Viridiplantae</taxon>
        <taxon>Streptophyta</taxon>
        <taxon>Embryophyta</taxon>
        <taxon>Tracheophyta</taxon>
        <taxon>Spermatophyta</taxon>
        <taxon>Magnoliopsida</taxon>
        <taxon>Liliopsida</taxon>
        <taxon>Poales</taxon>
        <taxon>Bromeliaceae</taxon>
        <taxon>Bromelioideae</taxon>
        <taxon>Ananas</taxon>
    </lineage>
</organism>
<keyword evidence="7" id="KW-0479">Metal-binding</keyword>
<evidence type="ECO:0000256" key="4">
    <source>
        <dbReference type="ARBA" id="ARBA00012483"/>
    </source>
</evidence>
<proteinExistence type="inferred from homology"/>
<evidence type="ECO:0000256" key="7">
    <source>
        <dbReference type="ARBA" id="ARBA00022723"/>
    </source>
</evidence>
<feature type="chain" id="PRO_5027787061" description="RING-type E3 ubiquitin transferase" evidence="15">
    <location>
        <begin position="19"/>
        <end position="290"/>
    </location>
</feature>
<evidence type="ECO:0000256" key="6">
    <source>
        <dbReference type="ARBA" id="ARBA00022692"/>
    </source>
</evidence>
<keyword evidence="5" id="KW-0808">Transferase</keyword>
<evidence type="ECO:0000256" key="13">
    <source>
        <dbReference type="ARBA" id="ARBA00023136"/>
    </source>
</evidence>